<reference evidence="2 3" key="1">
    <citation type="submission" date="2017-08" db="EMBL/GenBank/DDBJ databases">
        <title>Substantial Increase in Enzyme Production by Combined Drug-Resistance Mutations in Paenibacillus agaridevorans.</title>
        <authorList>
            <person name="Tanaka Y."/>
            <person name="Funane K."/>
            <person name="Hosaka T."/>
            <person name="Shiwa Y."/>
            <person name="Fujita N."/>
            <person name="Miyazaki T."/>
            <person name="Yoshikawa H."/>
            <person name="Murakami K."/>
            <person name="Kasahara K."/>
            <person name="Inaoka T."/>
            <person name="Hiraga Y."/>
            <person name="Ochi K."/>
        </authorList>
    </citation>
    <scope>NUCLEOTIDE SEQUENCE [LARGE SCALE GENOMIC DNA]</scope>
    <source>
        <strain evidence="2 3">T-3040</strain>
    </source>
</reference>
<gene>
    <name evidence="2" type="ORF">PAT3040_02124</name>
</gene>
<evidence type="ECO:0000259" key="1">
    <source>
        <dbReference type="PROSITE" id="PS51186"/>
    </source>
</evidence>
<dbReference type="EMBL" id="BDQX01000098">
    <property type="protein sequence ID" value="GBG07571.1"/>
    <property type="molecule type" value="Genomic_DNA"/>
</dbReference>
<dbReference type="InterPro" id="IPR016181">
    <property type="entry name" value="Acyl_CoA_acyltransferase"/>
</dbReference>
<evidence type="ECO:0000313" key="3">
    <source>
        <dbReference type="Proteomes" id="UP000245202"/>
    </source>
</evidence>
<dbReference type="AlphaFoldDB" id="A0A2R5EVZ1"/>
<feature type="domain" description="N-acetyltransferase" evidence="1">
    <location>
        <begin position="1"/>
        <end position="170"/>
    </location>
</feature>
<keyword evidence="2" id="KW-0808">Transferase</keyword>
<dbReference type="PROSITE" id="PS51186">
    <property type="entry name" value="GNAT"/>
    <property type="match status" value="2"/>
</dbReference>
<accession>A0A2R5EVZ1</accession>
<organism evidence="2 3">
    <name type="scientific">Paenibacillus agaridevorans</name>
    <dbReference type="NCBI Taxonomy" id="171404"/>
    <lineage>
        <taxon>Bacteria</taxon>
        <taxon>Bacillati</taxon>
        <taxon>Bacillota</taxon>
        <taxon>Bacilli</taxon>
        <taxon>Bacillales</taxon>
        <taxon>Paenibacillaceae</taxon>
        <taxon>Paenibacillus</taxon>
    </lineage>
</organism>
<dbReference type="InterPro" id="IPR050276">
    <property type="entry name" value="MshD_Acetyltransferase"/>
</dbReference>
<comment type="caution">
    <text evidence="2">The sequence shown here is derived from an EMBL/GenBank/DDBJ whole genome shotgun (WGS) entry which is preliminary data.</text>
</comment>
<dbReference type="RefSeq" id="WP_108992605.1">
    <property type="nucleotide sequence ID" value="NZ_BDQX01000098.1"/>
</dbReference>
<dbReference type="CDD" id="cd04301">
    <property type="entry name" value="NAT_SF"/>
    <property type="match status" value="1"/>
</dbReference>
<proteinExistence type="predicted"/>
<dbReference type="Gene3D" id="3.40.630.30">
    <property type="match status" value="2"/>
</dbReference>
<evidence type="ECO:0000313" key="2">
    <source>
        <dbReference type="EMBL" id="GBG07571.1"/>
    </source>
</evidence>
<dbReference type="PANTHER" id="PTHR43617:SF34">
    <property type="entry name" value="PUTATIVE-RELATED"/>
    <property type="match status" value="1"/>
</dbReference>
<dbReference type="PANTHER" id="PTHR43617">
    <property type="entry name" value="L-AMINO ACID N-ACETYLTRANSFERASE"/>
    <property type="match status" value="1"/>
</dbReference>
<dbReference type="Proteomes" id="UP000245202">
    <property type="component" value="Unassembled WGS sequence"/>
</dbReference>
<dbReference type="InterPro" id="IPR000182">
    <property type="entry name" value="GNAT_dom"/>
</dbReference>
<keyword evidence="3" id="KW-1185">Reference proteome</keyword>
<dbReference type="SUPFAM" id="SSF55729">
    <property type="entry name" value="Acyl-CoA N-acyltransferases (Nat)"/>
    <property type="match status" value="2"/>
</dbReference>
<dbReference type="GO" id="GO:0016747">
    <property type="term" value="F:acyltransferase activity, transferring groups other than amino-acyl groups"/>
    <property type="evidence" value="ECO:0007669"/>
    <property type="project" value="InterPro"/>
</dbReference>
<feature type="domain" description="N-acetyltransferase" evidence="1">
    <location>
        <begin position="175"/>
        <end position="323"/>
    </location>
</feature>
<protein>
    <submittedName>
        <fullName evidence="2">Acetyltransferase</fullName>
    </submittedName>
</protein>
<dbReference type="Pfam" id="PF00583">
    <property type="entry name" value="Acetyltransf_1"/>
    <property type="match status" value="2"/>
</dbReference>
<sequence length="331" mass="38109">MRYEAMSEKHLDGMVSVWNSEWIRVFPMREQLIAQNVFEDPNWLRHGSWVAIEESRDRIVGFVVAKAYREELAQYGLKSDAGWIQALIVEQDSRGVGIGSGLLGRAEEALRKLGVQRISLGNDLQSRLFPGLPEPEEATKSWFEKRGYVCKAEVFDLLNSYNHRAGVTLPEVQDALFRVATPEDRERMTAFMRRCFPGTWDYQHREYWKRGGTGREYVLLEREGNIIGFCRMNDEHSPLLAQNIYWSPLFDEPLGGIGPLGIDETYRGYRYGISIVQAAIHYLLGRGSRHIVIDTTPFVEFYGKLGYTSWRTYAKFEKTIDLTGSSTFRPE</sequence>
<name>A0A2R5EVZ1_9BACL</name>